<dbReference type="RefSeq" id="WP_135589687.1">
    <property type="nucleotide sequence ID" value="NZ_RQEP01000019.1"/>
</dbReference>
<protein>
    <recommendedName>
        <fullName evidence="3">DUF1564 family protein</fullName>
    </recommendedName>
</protein>
<accession>A0A4R9FLQ5</accession>
<dbReference type="Proteomes" id="UP000297453">
    <property type="component" value="Unassembled WGS sequence"/>
</dbReference>
<evidence type="ECO:0000313" key="1">
    <source>
        <dbReference type="EMBL" id="TGJ99595.1"/>
    </source>
</evidence>
<proteinExistence type="predicted"/>
<dbReference type="EMBL" id="RQEP01000019">
    <property type="protein sequence ID" value="TGJ99595.1"/>
    <property type="molecule type" value="Genomic_DNA"/>
</dbReference>
<evidence type="ECO:0008006" key="3">
    <source>
        <dbReference type="Google" id="ProtNLM"/>
    </source>
</evidence>
<evidence type="ECO:0000313" key="2">
    <source>
        <dbReference type="Proteomes" id="UP000297453"/>
    </source>
</evidence>
<keyword evidence="2" id="KW-1185">Reference proteome</keyword>
<dbReference type="OrthoDB" id="329546at2"/>
<organism evidence="1 2">
    <name type="scientific">Leptospira semungkisensis</name>
    <dbReference type="NCBI Taxonomy" id="2484985"/>
    <lineage>
        <taxon>Bacteria</taxon>
        <taxon>Pseudomonadati</taxon>
        <taxon>Spirochaetota</taxon>
        <taxon>Spirochaetia</taxon>
        <taxon>Leptospirales</taxon>
        <taxon>Leptospiraceae</taxon>
        <taxon>Leptospira</taxon>
    </lineage>
</organism>
<name>A0A4R9FLQ5_9LEPT</name>
<reference evidence="1" key="1">
    <citation type="journal article" date="2019" name="PLoS Negl. Trop. Dis.">
        <title>Revisiting the worldwide diversity of Leptospira species in the environment.</title>
        <authorList>
            <person name="Vincent A.T."/>
            <person name="Schiettekatte O."/>
            <person name="Bourhy P."/>
            <person name="Veyrier F.J."/>
            <person name="Picardeau M."/>
        </authorList>
    </citation>
    <scope>NUCLEOTIDE SEQUENCE [LARGE SCALE GENOMIC DNA]</scope>
    <source>
        <strain evidence="1">SSS9</strain>
    </source>
</reference>
<comment type="caution">
    <text evidence="1">The sequence shown here is derived from an EMBL/GenBank/DDBJ whole genome shotgun (WGS) entry which is preliminary data.</text>
</comment>
<dbReference type="AlphaFoldDB" id="A0A4R9FLQ5"/>
<sequence length="155" mass="18160">MREKFSTNEQEEKGMIQIDWRMPEECEQAWKDSIQAFGEPKKILKYIVGSFRRRKRFGKISALKFDKVHVEDSRKRVKVLGFDYWEAQSFARGFSVSVSSFLSSILYAEWKETSGFRSDKIKTEFLEEKSEEEKNLEEKIKDFPIGKGSLLPKGA</sequence>
<gene>
    <name evidence="1" type="ORF">EHO59_17280</name>
</gene>